<gene>
    <name evidence="1" type="ORF">KME25_14810</name>
</gene>
<evidence type="ECO:0000313" key="2">
    <source>
        <dbReference type="Proteomes" id="UP000753908"/>
    </source>
</evidence>
<protein>
    <submittedName>
        <fullName evidence="1">Uncharacterized protein</fullName>
    </submittedName>
</protein>
<dbReference type="AlphaFoldDB" id="A0A951UA68"/>
<accession>A0A951UA68</accession>
<organism evidence="1 2">
    <name type="scientific">Symplocastrum torsivum CPER-KK1</name>
    <dbReference type="NCBI Taxonomy" id="450513"/>
    <lineage>
        <taxon>Bacteria</taxon>
        <taxon>Bacillati</taxon>
        <taxon>Cyanobacteriota</taxon>
        <taxon>Cyanophyceae</taxon>
        <taxon>Oscillatoriophycideae</taxon>
        <taxon>Oscillatoriales</taxon>
        <taxon>Microcoleaceae</taxon>
        <taxon>Symplocastrum</taxon>
    </lineage>
</organism>
<proteinExistence type="predicted"/>
<reference evidence="1" key="2">
    <citation type="journal article" date="2022" name="Microbiol. Resour. Announc.">
        <title>Metagenome Sequencing to Explore Phylogenomics of Terrestrial Cyanobacteria.</title>
        <authorList>
            <person name="Ward R.D."/>
            <person name="Stajich J.E."/>
            <person name="Johansen J.R."/>
            <person name="Huntemann M."/>
            <person name="Clum A."/>
            <person name="Foster B."/>
            <person name="Foster B."/>
            <person name="Roux S."/>
            <person name="Palaniappan K."/>
            <person name="Varghese N."/>
            <person name="Mukherjee S."/>
            <person name="Reddy T.B.K."/>
            <person name="Daum C."/>
            <person name="Copeland A."/>
            <person name="Chen I.A."/>
            <person name="Ivanova N.N."/>
            <person name="Kyrpides N.C."/>
            <person name="Shapiro N."/>
            <person name="Eloe-Fadrosh E.A."/>
            <person name="Pietrasiak N."/>
        </authorList>
    </citation>
    <scope>NUCLEOTIDE SEQUENCE</scope>
    <source>
        <strain evidence="1">CPER-KK1</strain>
    </source>
</reference>
<sequence length="72" mass="8070">MLTASNNIMQEEWVKRWLDRLTPKQKTLVIEILEDSSKHRTPTPAAISLADAVVTDGDSRKTFFNSNPVCPG</sequence>
<reference evidence="1" key="1">
    <citation type="submission" date="2021-05" db="EMBL/GenBank/DDBJ databases">
        <authorList>
            <person name="Pietrasiak N."/>
            <person name="Ward R."/>
            <person name="Stajich J.E."/>
            <person name="Kurbessoian T."/>
        </authorList>
    </citation>
    <scope>NUCLEOTIDE SEQUENCE</scope>
    <source>
        <strain evidence="1">CPER-KK1</strain>
    </source>
</reference>
<name>A0A951UA68_9CYAN</name>
<dbReference type="EMBL" id="JAHHIF010000017">
    <property type="protein sequence ID" value="MBW4545700.1"/>
    <property type="molecule type" value="Genomic_DNA"/>
</dbReference>
<comment type="caution">
    <text evidence="1">The sequence shown here is derived from an EMBL/GenBank/DDBJ whole genome shotgun (WGS) entry which is preliminary data.</text>
</comment>
<evidence type="ECO:0000313" key="1">
    <source>
        <dbReference type="EMBL" id="MBW4545700.1"/>
    </source>
</evidence>
<dbReference type="Proteomes" id="UP000753908">
    <property type="component" value="Unassembled WGS sequence"/>
</dbReference>